<evidence type="ECO:0000256" key="1">
    <source>
        <dbReference type="SAM" id="Coils"/>
    </source>
</evidence>
<gene>
    <name evidence="3" type="ORF">GO495_24385</name>
</gene>
<sequence>MQLDVFNTDSHKSGFRLQYLEIFNWGTFDKHIHSIKPCGETSLLTGANGSGKTTFIDALLTLIVPEKKYRFYNQSSGSEKKGDRTEDSYVMGGYGMINSEVSGATKTLYLRENKEEAYSILLANFENEADQAVTLFQVRYFSNGDMKKVFGIAHKSLHIEDDFKPFDLGGNWKRRLDQSYNKGNRKMVEWFDSASKYALRMVDALGMQSIQALQLFNQTVGIKVLGNLDDFIRMHMLEPRNMEEQFQELKKHLTTLLDAQRNIEKAEQQILLLEPLAEHYKNFSKLKIEKKQLQQELDISAIWNKFTKHQLLSQTLEERRQQVSLLLKKIEEAKLLQSELQEKERVTRNLLDQNKAGQRLQQLENEIQELRKKKLQADENLRQLLEWCNDLNLKEEDIPDEATYQRILKEVGRSVLKLENEHRLNEEDEYSAKREKDDAEKEKSGLEKEIELLHQSKNNIPSHLIQVRKEMCNDLKIDPNDIPFAGELAQVRMSETDWQPAIEKLLHSFSLRLLIPDKHYKKVTAYVNNNNMRSRLVYHHIKDAALDLYPDDDTVYHKLEFHPEHKLSKWVQQQIIQRYNYICVKDEKSLQRYDMAITMEGLIKSRERHEKDDRPGKGGASGYVMGWNNEKKKEALITRRNKLNDIISSSNEVLQTCKNRSNRLQKQFSAASRIKEHKGYDEINLVKINKSVRKTEEQIASLREENKELDALKVELLDIERQKLDNQHYQDGLIRKEALDQHEISLMESEIKQLLPILQHITEEDKDELLQFQQQHSNILSEVTLENITTVYNSLRETKEANFKKADDASHREEVQLGRSINRVKNPSAELLQKFPDWISDVKGFSDDAAFAEEYIEWMGKLTEDNLPKFKKDFESFINVTITYKIGGLNEEMEKWERDISNTIRKLNESLIGINFNRLPDTYIQLGRRPVSTGTEIKEFRGRLLEALPQAANWQQSSFEEKASHFREKVQPLISALDESEAYRNRVMDARNWSEFWADECFRQTNEIKKTYRQMGQLSGGEKAQLTYTILCSAIAYQFGITREGKNSKSLRFIAVDESFSNQDEEKATYLMELCKQLHLQLLVVTPSDKIAIVQNFIAHVHLVQRVQNRHSVLYNMTVKELQAKIKGNEVEV</sequence>
<dbReference type="CDD" id="cd00267">
    <property type="entry name" value="ABC_ATPase"/>
    <property type="match status" value="1"/>
</dbReference>
<dbReference type="Pfam" id="PF13555">
    <property type="entry name" value="AAA_29"/>
    <property type="match status" value="1"/>
</dbReference>
<dbReference type="OrthoDB" id="174137at2"/>
<comment type="caution">
    <text evidence="3">The sequence shown here is derived from an EMBL/GenBank/DDBJ whole genome shotgun (WGS) entry which is preliminary data.</text>
</comment>
<organism evidence="3 4">
    <name type="scientific">Chitinophaga oryziterrae</name>
    <dbReference type="NCBI Taxonomy" id="1031224"/>
    <lineage>
        <taxon>Bacteria</taxon>
        <taxon>Pseudomonadati</taxon>
        <taxon>Bacteroidota</taxon>
        <taxon>Chitinophagia</taxon>
        <taxon>Chitinophagales</taxon>
        <taxon>Chitinophagaceae</taxon>
        <taxon>Chitinophaga</taxon>
    </lineage>
</organism>
<evidence type="ECO:0000256" key="2">
    <source>
        <dbReference type="SAM" id="MobiDB-lite"/>
    </source>
</evidence>
<keyword evidence="1" id="KW-0175">Coiled coil</keyword>
<protein>
    <submittedName>
        <fullName evidence="3">AAA family ATPase</fullName>
    </submittedName>
</protein>
<dbReference type="SUPFAM" id="SSF52540">
    <property type="entry name" value="P-loop containing nucleoside triphosphate hydrolases"/>
    <property type="match status" value="1"/>
</dbReference>
<dbReference type="AlphaFoldDB" id="A0A6N8JEK3"/>
<proteinExistence type="predicted"/>
<evidence type="ECO:0000313" key="4">
    <source>
        <dbReference type="Proteomes" id="UP000468388"/>
    </source>
</evidence>
<dbReference type="EMBL" id="WRXO01000008">
    <property type="protein sequence ID" value="MVT43755.1"/>
    <property type="molecule type" value="Genomic_DNA"/>
</dbReference>
<dbReference type="InterPro" id="IPR027417">
    <property type="entry name" value="P-loop_NTPase"/>
</dbReference>
<feature type="coiled-coil region" evidence="1">
    <location>
        <begin position="249"/>
        <end position="383"/>
    </location>
</feature>
<dbReference type="RefSeq" id="WP_157302565.1">
    <property type="nucleotide sequence ID" value="NZ_BAAAZB010000021.1"/>
</dbReference>
<name>A0A6N8JEK3_9BACT</name>
<dbReference type="Proteomes" id="UP000468388">
    <property type="component" value="Unassembled WGS sequence"/>
</dbReference>
<feature type="coiled-coil region" evidence="1">
    <location>
        <begin position="685"/>
        <end position="722"/>
    </location>
</feature>
<feature type="region of interest" description="Disordered" evidence="2">
    <location>
        <begin position="424"/>
        <end position="443"/>
    </location>
</feature>
<accession>A0A6N8JEK3</accession>
<keyword evidence="4" id="KW-1185">Reference proteome</keyword>
<dbReference type="Gene3D" id="3.40.50.300">
    <property type="entry name" value="P-loop containing nucleotide triphosphate hydrolases"/>
    <property type="match status" value="2"/>
</dbReference>
<dbReference type="Pfam" id="PF13558">
    <property type="entry name" value="SbcC_Walker_B"/>
    <property type="match status" value="1"/>
</dbReference>
<reference evidence="3 4" key="1">
    <citation type="submission" date="2019-12" db="EMBL/GenBank/DDBJ databases">
        <title>The draft genomic sequence of strain Chitinophaga oryziterrae JCM 16595.</title>
        <authorList>
            <person name="Zhang X."/>
        </authorList>
    </citation>
    <scope>NUCLEOTIDE SEQUENCE [LARGE SCALE GENOMIC DNA]</scope>
    <source>
        <strain evidence="3 4">JCM 16595</strain>
    </source>
</reference>
<evidence type="ECO:0000313" key="3">
    <source>
        <dbReference type="EMBL" id="MVT43755.1"/>
    </source>
</evidence>